<dbReference type="AlphaFoldDB" id="A0A6A3CBD6"/>
<feature type="transmembrane region" description="Helical" evidence="16">
    <location>
        <begin position="295"/>
        <end position="316"/>
    </location>
</feature>
<dbReference type="FunFam" id="3.30.200.20:FF:000142">
    <property type="entry name" value="Cysteine-rich receptor-like protein kinase 10"/>
    <property type="match status" value="1"/>
</dbReference>
<accession>A0A6A3CBD6</accession>
<evidence type="ECO:0000256" key="10">
    <source>
        <dbReference type="ARBA" id="ARBA00022840"/>
    </source>
</evidence>
<evidence type="ECO:0000256" key="16">
    <source>
        <dbReference type="SAM" id="Phobius"/>
    </source>
</evidence>
<keyword evidence="12 16" id="KW-0472">Membrane</keyword>
<dbReference type="InterPro" id="IPR002902">
    <property type="entry name" value="GNK2"/>
</dbReference>
<evidence type="ECO:0000256" key="4">
    <source>
        <dbReference type="ARBA" id="ARBA00022679"/>
    </source>
</evidence>
<name>A0A6A3CBD6_HIBSY</name>
<evidence type="ECO:0000256" key="5">
    <source>
        <dbReference type="ARBA" id="ARBA00022692"/>
    </source>
</evidence>
<proteinExistence type="predicted"/>
<evidence type="ECO:0000259" key="18">
    <source>
        <dbReference type="PROSITE" id="PS50011"/>
    </source>
</evidence>
<evidence type="ECO:0000256" key="3">
    <source>
        <dbReference type="ARBA" id="ARBA00022553"/>
    </source>
</evidence>
<evidence type="ECO:0000256" key="8">
    <source>
        <dbReference type="ARBA" id="ARBA00022741"/>
    </source>
</evidence>
<evidence type="ECO:0000256" key="14">
    <source>
        <dbReference type="ARBA" id="ARBA00023180"/>
    </source>
</evidence>
<comment type="caution">
    <text evidence="20">The sequence shown here is derived from an EMBL/GenBank/DDBJ whole genome shotgun (WGS) entry which is preliminary data.</text>
</comment>
<dbReference type="SMART" id="SM00220">
    <property type="entry name" value="S_TKc"/>
    <property type="match status" value="1"/>
</dbReference>
<dbReference type="Gene3D" id="3.30.430.20">
    <property type="entry name" value="Gnk2 domain, C-X8-C-X2-C motif"/>
    <property type="match status" value="2"/>
</dbReference>
<feature type="compositionally biased region" description="Polar residues" evidence="15">
    <location>
        <begin position="654"/>
        <end position="663"/>
    </location>
</feature>
<feature type="domain" description="Gnk2-homologous" evidence="19">
    <location>
        <begin position="24"/>
        <end position="128"/>
    </location>
</feature>
<keyword evidence="4" id="KW-0808">Transferase</keyword>
<dbReference type="PROSITE" id="PS00108">
    <property type="entry name" value="PROTEIN_KINASE_ST"/>
    <property type="match status" value="1"/>
</dbReference>
<dbReference type="Gene3D" id="3.30.200.20">
    <property type="entry name" value="Phosphorylase Kinase, domain 1"/>
    <property type="match status" value="1"/>
</dbReference>
<feature type="region of interest" description="Disordered" evidence="15">
    <location>
        <begin position="654"/>
        <end position="684"/>
    </location>
</feature>
<dbReference type="CDD" id="cd14066">
    <property type="entry name" value="STKc_IRAK"/>
    <property type="match status" value="1"/>
</dbReference>
<keyword evidence="9" id="KW-0418">Kinase</keyword>
<feature type="domain" description="Gnk2-homologous" evidence="19">
    <location>
        <begin position="134"/>
        <end position="242"/>
    </location>
</feature>
<dbReference type="PROSITE" id="PS50011">
    <property type="entry name" value="PROTEIN_KINASE_DOM"/>
    <property type="match status" value="1"/>
</dbReference>
<evidence type="ECO:0000313" key="21">
    <source>
        <dbReference type="Proteomes" id="UP000436088"/>
    </source>
</evidence>
<evidence type="ECO:0000256" key="17">
    <source>
        <dbReference type="SAM" id="SignalP"/>
    </source>
</evidence>
<dbReference type="InterPro" id="IPR011009">
    <property type="entry name" value="Kinase-like_dom_sf"/>
</dbReference>
<keyword evidence="3" id="KW-0597">Phosphoprotein</keyword>
<feature type="domain" description="Protein kinase" evidence="18">
    <location>
        <begin position="359"/>
        <end position="643"/>
    </location>
</feature>
<dbReference type="Pfam" id="PF00069">
    <property type="entry name" value="Pkinase"/>
    <property type="match status" value="1"/>
</dbReference>
<evidence type="ECO:0000256" key="9">
    <source>
        <dbReference type="ARBA" id="ARBA00022777"/>
    </source>
</evidence>
<feature type="compositionally biased region" description="Pro residues" evidence="15">
    <location>
        <begin position="254"/>
        <end position="272"/>
    </location>
</feature>
<evidence type="ECO:0000313" key="20">
    <source>
        <dbReference type="EMBL" id="KAE8724429.1"/>
    </source>
</evidence>
<dbReference type="CDD" id="cd23509">
    <property type="entry name" value="Gnk2-like"/>
    <property type="match status" value="2"/>
</dbReference>
<dbReference type="Proteomes" id="UP000436088">
    <property type="component" value="Unassembled WGS sequence"/>
</dbReference>
<keyword evidence="6 17" id="KW-0732">Signal</keyword>
<dbReference type="FunFam" id="3.30.430.20:FF:000007">
    <property type="entry name" value="Cysteine-rich receptor-like protein kinase 11"/>
    <property type="match status" value="1"/>
</dbReference>
<organism evidence="20 21">
    <name type="scientific">Hibiscus syriacus</name>
    <name type="common">Rose of Sharon</name>
    <dbReference type="NCBI Taxonomy" id="106335"/>
    <lineage>
        <taxon>Eukaryota</taxon>
        <taxon>Viridiplantae</taxon>
        <taxon>Streptophyta</taxon>
        <taxon>Embryophyta</taxon>
        <taxon>Tracheophyta</taxon>
        <taxon>Spermatophyta</taxon>
        <taxon>Magnoliopsida</taxon>
        <taxon>eudicotyledons</taxon>
        <taxon>Gunneridae</taxon>
        <taxon>Pentapetalae</taxon>
        <taxon>rosids</taxon>
        <taxon>malvids</taxon>
        <taxon>Malvales</taxon>
        <taxon>Malvaceae</taxon>
        <taxon>Malvoideae</taxon>
        <taxon>Hibiscus</taxon>
    </lineage>
</organism>
<keyword evidence="14" id="KW-0325">Glycoprotein</keyword>
<dbReference type="Gene3D" id="1.10.510.10">
    <property type="entry name" value="Transferase(Phosphotransferase) domain 1"/>
    <property type="match status" value="1"/>
</dbReference>
<keyword evidence="2" id="KW-0723">Serine/threonine-protein kinase</keyword>
<evidence type="ECO:0000256" key="15">
    <source>
        <dbReference type="SAM" id="MobiDB-lite"/>
    </source>
</evidence>
<dbReference type="InterPro" id="IPR008271">
    <property type="entry name" value="Ser/Thr_kinase_AS"/>
</dbReference>
<evidence type="ECO:0000256" key="13">
    <source>
        <dbReference type="ARBA" id="ARBA00023170"/>
    </source>
</evidence>
<evidence type="ECO:0000256" key="12">
    <source>
        <dbReference type="ARBA" id="ARBA00023136"/>
    </source>
</evidence>
<keyword evidence="21" id="KW-1185">Reference proteome</keyword>
<dbReference type="GO" id="GO:0009737">
    <property type="term" value="P:response to abscisic acid"/>
    <property type="evidence" value="ECO:0007669"/>
    <property type="project" value="UniProtKB-ARBA"/>
</dbReference>
<sequence length="684" mass="76177">MWVKLKAVSLSSILSYLIISICHVGVAPRCYDTGNFTTNSTYGRNRDLLLDSLPRNASANGGFITATIGQGSDKVYALAMCKGDYTPDECFSVVNDTIHELMDTCPNQKEAYSWTGDFSVVHYADHSFFGTLELEPAVAVYNTGNITSNLTEFDTVWESLIDSVVRKASNGSSSLKYATGEADLRAFQRIYSLVQCTPDLSEQRCDYCLRQSASRYESCCHGKQGGVVRRPSCYFRWDLYPFYTANASTTASLSPPPSPSSPPPPAASPPPQSVESEIRKVVACTEGGGISSRTIIVIVVLSVIFMAVLVILGVVLPKRIKKKKQDDQSKLAFDFLYSKTHVESLQIDFNVVRVATENFSDANMLGRGGFGPVYKGKLEDGREVAIKRLSENSGQGTREFKNEVMLLAKLQHRNLVKLLGFSFEKRERVLIYEFLPNSSLDHFIFDPVKRLLLNWDKRYKIIEGTAKGLVYLHEDSQYRIIHRDLKAANILLDEQMNPKISDFGMAKLFAVDQTRADTSKIVGTYGYMAPEYAWHGQYSVKSDVYAFGVLVLEIISGHKINSFSNQVGDSLLTHAWKNWNEGTALEFVDPILRDGSRREIMRCIHLGLLCVQENIAYRPTMASVVLMLSSYSMSLPVPSRPAFSMTTNSETATMSESFSLSNQSEREAIQASVNEASISELDPR</sequence>
<protein>
    <submittedName>
        <fullName evidence="20">Cysteine-rich RLK (RECEPTOR-like protein kinase) 14, putative isoform 1</fullName>
    </submittedName>
</protein>
<keyword evidence="11 16" id="KW-1133">Transmembrane helix</keyword>
<keyword evidence="10" id="KW-0067">ATP-binding</keyword>
<dbReference type="InterPro" id="IPR038408">
    <property type="entry name" value="GNK2_sf"/>
</dbReference>
<dbReference type="GO" id="GO:0005524">
    <property type="term" value="F:ATP binding"/>
    <property type="evidence" value="ECO:0007669"/>
    <property type="project" value="UniProtKB-KW"/>
</dbReference>
<evidence type="ECO:0000256" key="2">
    <source>
        <dbReference type="ARBA" id="ARBA00022527"/>
    </source>
</evidence>
<dbReference type="PANTHER" id="PTHR27002">
    <property type="entry name" value="RECEPTOR-LIKE SERINE/THREONINE-PROTEIN KINASE SD1-8"/>
    <property type="match status" value="1"/>
</dbReference>
<evidence type="ECO:0000256" key="1">
    <source>
        <dbReference type="ARBA" id="ARBA00004167"/>
    </source>
</evidence>
<gene>
    <name evidence="20" type="ORF">F3Y22_tig00010533pilonHSYRG00375</name>
</gene>
<dbReference type="PANTHER" id="PTHR27002:SF861">
    <property type="entry name" value="CYSTEINE-RICH RECEPTOR-LIKE PROTEIN KINASE 14 ISOFORM X1"/>
    <property type="match status" value="1"/>
</dbReference>
<keyword evidence="5 16" id="KW-0812">Transmembrane</keyword>
<evidence type="ECO:0000259" key="19">
    <source>
        <dbReference type="PROSITE" id="PS51473"/>
    </source>
</evidence>
<dbReference type="FunFam" id="1.10.510.10:FF:000343">
    <property type="entry name" value="Cysteine-rich receptor-like protein kinase 28"/>
    <property type="match status" value="1"/>
</dbReference>
<keyword evidence="7" id="KW-0677">Repeat</keyword>
<dbReference type="EMBL" id="VEPZ02000472">
    <property type="protein sequence ID" value="KAE8724429.1"/>
    <property type="molecule type" value="Genomic_DNA"/>
</dbReference>
<reference evidence="20" key="1">
    <citation type="submission" date="2019-09" db="EMBL/GenBank/DDBJ databases">
        <title>Draft genome information of white flower Hibiscus syriacus.</title>
        <authorList>
            <person name="Kim Y.-M."/>
        </authorList>
    </citation>
    <scope>NUCLEOTIDE SEQUENCE [LARGE SCALE GENOMIC DNA]</scope>
    <source>
        <strain evidence="20">YM2019G1</strain>
    </source>
</reference>
<dbReference type="PROSITE" id="PS51473">
    <property type="entry name" value="GNK2"/>
    <property type="match status" value="2"/>
</dbReference>
<dbReference type="GO" id="GO:0005886">
    <property type="term" value="C:plasma membrane"/>
    <property type="evidence" value="ECO:0007669"/>
    <property type="project" value="TreeGrafter"/>
</dbReference>
<keyword evidence="13" id="KW-0675">Receptor</keyword>
<feature type="signal peptide" evidence="17">
    <location>
        <begin position="1"/>
        <end position="28"/>
    </location>
</feature>
<dbReference type="GO" id="GO:0004674">
    <property type="term" value="F:protein serine/threonine kinase activity"/>
    <property type="evidence" value="ECO:0007669"/>
    <property type="project" value="UniProtKB-KW"/>
</dbReference>
<comment type="subcellular location">
    <subcellularLocation>
        <location evidence="1">Membrane</location>
        <topology evidence="1">Single-pass membrane protein</topology>
    </subcellularLocation>
</comment>
<feature type="region of interest" description="Disordered" evidence="15">
    <location>
        <begin position="251"/>
        <end position="272"/>
    </location>
</feature>
<dbReference type="InterPro" id="IPR000719">
    <property type="entry name" value="Prot_kinase_dom"/>
</dbReference>
<evidence type="ECO:0000256" key="7">
    <source>
        <dbReference type="ARBA" id="ARBA00022737"/>
    </source>
</evidence>
<feature type="chain" id="PRO_5025422104" evidence="17">
    <location>
        <begin position="29"/>
        <end position="684"/>
    </location>
</feature>
<keyword evidence="8" id="KW-0547">Nucleotide-binding</keyword>
<evidence type="ECO:0000256" key="6">
    <source>
        <dbReference type="ARBA" id="ARBA00022729"/>
    </source>
</evidence>
<dbReference type="SUPFAM" id="SSF56112">
    <property type="entry name" value="Protein kinase-like (PK-like)"/>
    <property type="match status" value="1"/>
</dbReference>
<dbReference type="Pfam" id="PF01657">
    <property type="entry name" value="Stress-antifung"/>
    <property type="match status" value="2"/>
</dbReference>
<evidence type="ECO:0000256" key="11">
    <source>
        <dbReference type="ARBA" id="ARBA00022989"/>
    </source>
</evidence>